<dbReference type="InterPro" id="IPR029058">
    <property type="entry name" value="AB_hydrolase_fold"/>
</dbReference>
<reference evidence="3 4" key="1">
    <citation type="submission" date="2017-07" db="EMBL/GenBank/DDBJ databases">
        <title>An improved, manually edited Actinidia chinensis var. chinensis (kiwifruit) genome highlights the challenges associated with draft genomes and gene prediction in plants.</title>
        <authorList>
            <person name="Pilkington S."/>
            <person name="Crowhurst R."/>
            <person name="Hilario E."/>
            <person name="Nardozza S."/>
            <person name="Fraser L."/>
            <person name="Peng Y."/>
            <person name="Gunaseelan K."/>
            <person name="Simpson R."/>
            <person name="Tahir J."/>
            <person name="Deroles S."/>
            <person name="Templeton K."/>
            <person name="Luo Z."/>
            <person name="Davy M."/>
            <person name="Cheng C."/>
            <person name="Mcneilage M."/>
            <person name="Scaglione D."/>
            <person name="Liu Y."/>
            <person name="Zhang Q."/>
            <person name="Datson P."/>
            <person name="De Silva N."/>
            <person name="Gardiner S."/>
            <person name="Bassett H."/>
            <person name="Chagne D."/>
            <person name="Mccallum J."/>
            <person name="Dzierzon H."/>
            <person name="Deng C."/>
            <person name="Wang Y.-Y."/>
            <person name="Barron N."/>
            <person name="Manako K."/>
            <person name="Bowen J."/>
            <person name="Foster T."/>
            <person name="Erridge Z."/>
            <person name="Tiffin H."/>
            <person name="Waite C."/>
            <person name="Davies K."/>
            <person name="Grierson E."/>
            <person name="Laing W."/>
            <person name="Kirk R."/>
            <person name="Chen X."/>
            <person name="Wood M."/>
            <person name="Montefiori M."/>
            <person name="Brummell D."/>
            <person name="Schwinn K."/>
            <person name="Catanach A."/>
            <person name="Fullerton C."/>
            <person name="Li D."/>
            <person name="Meiyalaghan S."/>
            <person name="Nieuwenhuizen N."/>
            <person name="Read N."/>
            <person name="Prakash R."/>
            <person name="Hunter D."/>
            <person name="Zhang H."/>
            <person name="Mckenzie M."/>
            <person name="Knabel M."/>
            <person name="Harris A."/>
            <person name="Allan A."/>
            <person name="Chen A."/>
            <person name="Janssen B."/>
            <person name="Plunkett B."/>
            <person name="Dwamena C."/>
            <person name="Voogd C."/>
            <person name="Leif D."/>
            <person name="Lafferty D."/>
            <person name="Souleyre E."/>
            <person name="Varkonyi-Gasic E."/>
            <person name="Gambi F."/>
            <person name="Hanley J."/>
            <person name="Yao J.-L."/>
            <person name="Cheung J."/>
            <person name="David K."/>
            <person name="Warren B."/>
            <person name="Marsh K."/>
            <person name="Snowden K."/>
            <person name="Lin-Wang K."/>
            <person name="Brian L."/>
            <person name="Martinez-Sanchez M."/>
            <person name="Wang M."/>
            <person name="Ileperuma N."/>
            <person name="Macnee N."/>
            <person name="Campin R."/>
            <person name="Mcatee P."/>
            <person name="Drummond R."/>
            <person name="Espley R."/>
            <person name="Ireland H."/>
            <person name="Wu R."/>
            <person name="Atkinson R."/>
            <person name="Karunairetnam S."/>
            <person name="Bulley S."/>
            <person name="Chunkath S."/>
            <person name="Hanley Z."/>
            <person name="Storey R."/>
            <person name="Thrimawithana A."/>
            <person name="Thomson S."/>
            <person name="David C."/>
            <person name="Testolin R."/>
        </authorList>
    </citation>
    <scope>NUCLEOTIDE SEQUENCE [LARGE SCALE GENOMIC DNA]</scope>
    <source>
        <strain evidence="4">cv. Red5</strain>
        <tissue evidence="3">Young leaf</tissue>
    </source>
</reference>
<dbReference type="Gene3D" id="3.40.50.1820">
    <property type="entry name" value="alpha/beta hydrolase"/>
    <property type="match status" value="1"/>
</dbReference>
<dbReference type="GO" id="GO:0016787">
    <property type="term" value="F:hydrolase activity"/>
    <property type="evidence" value="ECO:0007669"/>
    <property type="project" value="InterPro"/>
</dbReference>
<comment type="caution">
    <text evidence="3">The sequence shown here is derived from an EMBL/GenBank/DDBJ whole genome shotgun (WGS) entry which is preliminary data.</text>
</comment>
<dbReference type="InParanoid" id="A0A2R6RSX5"/>
<dbReference type="EMBL" id="NKQK01000003">
    <property type="protein sequence ID" value="PSS33136.1"/>
    <property type="molecule type" value="Genomic_DNA"/>
</dbReference>
<feature type="domain" description="Alpha/beta hydrolase fold-3" evidence="2">
    <location>
        <begin position="88"/>
        <end position="309"/>
    </location>
</feature>
<dbReference type="InterPro" id="IPR050466">
    <property type="entry name" value="Carboxylest/Gibb_receptor"/>
</dbReference>
<dbReference type="STRING" id="1590841.A0A2R6RSX5"/>
<proteinExistence type="inferred from homology"/>
<evidence type="ECO:0000313" key="4">
    <source>
        <dbReference type="Proteomes" id="UP000241394"/>
    </source>
</evidence>
<dbReference type="InterPro" id="IPR013094">
    <property type="entry name" value="AB_hydrolase_3"/>
</dbReference>
<protein>
    <submittedName>
        <fullName evidence="3">Carboxylesterase</fullName>
    </submittedName>
</protein>
<dbReference type="OMA" id="GHEYCDP"/>
<dbReference type="PANTHER" id="PTHR23024:SF546">
    <property type="entry name" value="CARBOXYLESTERASE 120-RELATED"/>
    <property type="match status" value="1"/>
</dbReference>
<sequence length="329" mass="36584">MSNHNTSSSQPSADMVSKYLPIVLNPDRTITRLYELPRTPASPDPSSSLLFLSKDVPLNPQHNTSVRILLPRQALDNSSPTKKKLPVIVYFHGGGFIFLHADSSIFHDFCVDLAVQARAMIVSVDYRLAPEHRLPAAYDDGVDALHWIRTSDDEWLRDFADLSNCFLMGSSAGGNIAYHAGLRAAAAVDDLAPLKIQGMVLHQPYFGGSDRTPSEMRLVDDPLLPLFLNDLMWELSLPIGADRDHEYCNLTVSSESESIEQFKLLGWKVIVTGCDGDPLIDRQMELVKILEKKGVQTIASFDEGGFHGVEFRDPTRMKAFLETLMPCLN</sequence>
<accession>A0A2R6RSX5</accession>
<organism evidence="3 4">
    <name type="scientific">Actinidia chinensis var. chinensis</name>
    <name type="common">Chinese soft-hair kiwi</name>
    <dbReference type="NCBI Taxonomy" id="1590841"/>
    <lineage>
        <taxon>Eukaryota</taxon>
        <taxon>Viridiplantae</taxon>
        <taxon>Streptophyta</taxon>
        <taxon>Embryophyta</taxon>
        <taxon>Tracheophyta</taxon>
        <taxon>Spermatophyta</taxon>
        <taxon>Magnoliopsida</taxon>
        <taxon>eudicotyledons</taxon>
        <taxon>Gunneridae</taxon>
        <taxon>Pentapetalae</taxon>
        <taxon>asterids</taxon>
        <taxon>Ericales</taxon>
        <taxon>Actinidiaceae</taxon>
        <taxon>Actinidia</taxon>
    </lineage>
</organism>
<name>A0A2R6RSX5_ACTCC</name>
<gene>
    <name evidence="3" type="ORF">CEY00_Acc03522</name>
</gene>
<keyword evidence="4" id="KW-1185">Reference proteome</keyword>
<dbReference type="PANTHER" id="PTHR23024">
    <property type="entry name" value="ARYLACETAMIDE DEACETYLASE"/>
    <property type="match status" value="1"/>
</dbReference>
<evidence type="ECO:0000259" key="2">
    <source>
        <dbReference type="Pfam" id="PF07859"/>
    </source>
</evidence>
<dbReference type="Pfam" id="PF07859">
    <property type="entry name" value="Abhydrolase_3"/>
    <property type="match status" value="1"/>
</dbReference>
<evidence type="ECO:0000313" key="3">
    <source>
        <dbReference type="EMBL" id="PSS33136.1"/>
    </source>
</evidence>
<comment type="similarity">
    <text evidence="1">Belongs to the 'GDXG' lipolytic enzyme family.</text>
</comment>
<evidence type="ECO:0000256" key="1">
    <source>
        <dbReference type="ARBA" id="ARBA00010515"/>
    </source>
</evidence>
<dbReference type="SUPFAM" id="SSF53474">
    <property type="entry name" value="alpha/beta-Hydrolases"/>
    <property type="match status" value="1"/>
</dbReference>
<dbReference type="AlphaFoldDB" id="A0A2R6RSX5"/>
<dbReference type="Gramene" id="PSS33136">
    <property type="protein sequence ID" value="PSS33136"/>
    <property type="gene ID" value="CEY00_Acc03522"/>
</dbReference>
<dbReference type="OrthoDB" id="408631at2759"/>
<reference evidence="4" key="2">
    <citation type="journal article" date="2018" name="BMC Genomics">
        <title>A manually annotated Actinidia chinensis var. chinensis (kiwifruit) genome highlights the challenges associated with draft genomes and gene prediction in plants.</title>
        <authorList>
            <person name="Pilkington S.M."/>
            <person name="Crowhurst R."/>
            <person name="Hilario E."/>
            <person name="Nardozza S."/>
            <person name="Fraser L."/>
            <person name="Peng Y."/>
            <person name="Gunaseelan K."/>
            <person name="Simpson R."/>
            <person name="Tahir J."/>
            <person name="Deroles S.C."/>
            <person name="Templeton K."/>
            <person name="Luo Z."/>
            <person name="Davy M."/>
            <person name="Cheng C."/>
            <person name="McNeilage M."/>
            <person name="Scaglione D."/>
            <person name="Liu Y."/>
            <person name="Zhang Q."/>
            <person name="Datson P."/>
            <person name="De Silva N."/>
            <person name="Gardiner S.E."/>
            <person name="Bassett H."/>
            <person name="Chagne D."/>
            <person name="McCallum J."/>
            <person name="Dzierzon H."/>
            <person name="Deng C."/>
            <person name="Wang Y.Y."/>
            <person name="Barron L."/>
            <person name="Manako K."/>
            <person name="Bowen J."/>
            <person name="Foster T.M."/>
            <person name="Erridge Z.A."/>
            <person name="Tiffin H."/>
            <person name="Waite C.N."/>
            <person name="Davies K.M."/>
            <person name="Grierson E.P."/>
            <person name="Laing W.A."/>
            <person name="Kirk R."/>
            <person name="Chen X."/>
            <person name="Wood M."/>
            <person name="Montefiori M."/>
            <person name="Brummell D.A."/>
            <person name="Schwinn K.E."/>
            <person name="Catanach A."/>
            <person name="Fullerton C."/>
            <person name="Li D."/>
            <person name="Meiyalaghan S."/>
            <person name="Nieuwenhuizen N."/>
            <person name="Read N."/>
            <person name="Prakash R."/>
            <person name="Hunter D."/>
            <person name="Zhang H."/>
            <person name="McKenzie M."/>
            <person name="Knabel M."/>
            <person name="Harris A."/>
            <person name="Allan A.C."/>
            <person name="Gleave A."/>
            <person name="Chen A."/>
            <person name="Janssen B.J."/>
            <person name="Plunkett B."/>
            <person name="Ampomah-Dwamena C."/>
            <person name="Voogd C."/>
            <person name="Leif D."/>
            <person name="Lafferty D."/>
            <person name="Souleyre E.J.F."/>
            <person name="Varkonyi-Gasic E."/>
            <person name="Gambi F."/>
            <person name="Hanley J."/>
            <person name="Yao J.L."/>
            <person name="Cheung J."/>
            <person name="David K.M."/>
            <person name="Warren B."/>
            <person name="Marsh K."/>
            <person name="Snowden K.C."/>
            <person name="Lin-Wang K."/>
            <person name="Brian L."/>
            <person name="Martinez-Sanchez M."/>
            <person name="Wang M."/>
            <person name="Ileperuma N."/>
            <person name="Macnee N."/>
            <person name="Campin R."/>
            <person name="McAtee P."/>
            <person name="Drummond R.S.M."/>
            <person name="Espley R.V."/>
            <person name="Ireland H.S."/>
            <person name="Wu R."/>
            <person name="Atkinson R.G."/>
            <person name="Karunairetnam S."/>
            <person name="Bulley S."/>
            <person name="Chunkath S."/>
            <person name="Hanley Z."/>
            <person name="Storey R."/>
            <person name="Thrimawithana A.H."/>
            <person name="Thomson S."/>
            <person name="David C."/>
            <person name="Testolin R."/>
            <person name="Huang H."/>
            <person name="Hellens R.P."/>
            <person name="Schaffer R.J."/>
        </authorList>
    </citation>
    <scope>NUCLEOTIDE SEQUENCE [LARGE SCALE GENOMIC DNA]</scope>
    <source>
        <strain evidence="4">cv. Red5</strain>
    </source>
</reference>
<dbReference type="FunCoup" id="A0A2R6RSX5">
    <property type="interactions" value="420"/>
</dbReference>
<dbReference type="Proteomes" id="UP000241394">
    <property type="component" value="Chromosome LG3"/>
</dbReference>